<evidence type="ECO:0000313" key="6">
    <source>
        <dbReference type="EMBL" id="MBP0723802.1"/>
    </source>
</evidence>
<dbReference type="RefSeq" id="WP_209401564.1">
    <property type="nucleotide sequence ID" value="NZ_JAGIYQ010000001.1"/>
</dbReference>
<dbReference type="InterPro" id="IPR006603">
    <property type="entry name" value="PQ-loop_rpt"/>
</dbReference>
<dbReference type="EMBL" id="JAGIYQ010000001">
    <property type="protein sequence ID" value="MBP0723802.1"/>
    <property type="molecule type" value="Genomic_DNA"/>
</dbReference>
<comment type="subcellular location">
    <subcellularLocation>
        <location evidence="1">Membrane</location>
        <topology evidence="1">Multi-pass membrane protein</topology>
    </subcellularLocation>
</comment>
<dbReference type="NCBIfam" id="NF037968">
    <property type="entry name" value="SemiSWEET_2"/>
    <property type="match status" value="1"/>
</dbReference>
<evidence type="ECO:0000256" key="3">
    <source>
        <dbReference type="ARBA" id="ARBA00022989"/>
    </source>
</evidence>
<evidence type="ECO:0000256" key="1">
    <source>
        <dbReference type="ARBA" id="ARBA00004141"/>
    </source>
</evidence>
<dbReference type="GO" id="GO:0051119">
    <property type="term" value="F:sugar transmembrane transporter activity"/>
    <property type="evidence" value="ECO:0007669"/>
    <property type="project" value="InterPro"/>
</dbReference>
<sequence length="88" mass="9902">MTITLLGVIAGILTSCSFIPQAYKVIKTKRTHDISIPMYCLCTLGVFFWIIYGLMIKDIAVLLTNIVTFVPTVIILILTLKFRVHKNS</sequence>
<organism evidence="6 7">
    <name type="scientific">Gottfriedia endophytica</name>
    <dbReference type="NCBI Taxonomy" id="2820819"/>
    <lineage>
        <taxon>Bacteria</taxon>
        <taxon>Bacillati</taxon>
        <taxon>Bacillota</taxon>
        <taxon>Bacilli</taxon>
        <taxon>Bacillales</taxon>
        <taxon>Bacillaceae</taxon>
        <taxon>Gottfriedia</taxon>
    </lineage>
</organism>
<dbReference type="AlphaFoldDB" id="A0A940NN16"/>
<gene>
    <name evidence="6" type="ORF">J5Y03_01230</name>
</gene>
<keyword evidence="4 5" id="KW-0472">Membrane</keyword>
<dbReference type="Pfam" id="PF04193">
    <property type="entry name" value="PQ-loop"/>
    <property type="match status" value="1"/>
</dbReference>
<protein>
    <submittedName>
        <fullName evidence="6">SemiSWEET transporter</fullName>
    </submittedName>
</protein>
<evidence type="ECO:0000313" key="7">
    <source>
        <dbReference type="Proteomes" id="UP000682134"/>
    </source>
</evidence>
<dbReference type="GO" id="GO:0016020">
    <property type="term" value="C:membrane"/>
    <property type="evidence" value="ECO:0007669"/>
    <property type="project" value="UniProtKB-SubCell"/>
</dbReference>
<comment type="caution">
    <text evidence="6">The sequence shown here is derived from an EMBL/GenBank/DDBJ whole genome shotgun (WGS) entry which is preliminary data.</text>
</comment>
<proteinExistence type="predicted"/>
<dbReference type="Proteomes" id="UP000682134">
    <property type="component" value="Unassembled WGS sequence"/>
</dbReference>
<name>A0A940NN16_9BACI</name>
<feature type="transmembrane region" description="Helical" evidence="5">
    <location>
        <begin position="34"/>
        <end position="52"/>
    </location>
</feature>
<keyword evidence="3 5" id="KW-1133">Transmembrane helix</keyword>
<reference evidence="6" key="1">
    <citation type="submission" date="2021-04" db="EMBL/GenBank/DDBJ databases">
        <title>Genome seq and assembly of Bacillus sp.</title>
        <authorList>
            <person name="Chhetri G."/>
        </authorList>
    </citation>
    <scope>NUCLEOTIDE SEQUENCE</scope>
    <source>
        <strain evidence="6">RG28</strain>
    </source>
</reference>
<keyword evidence="7" id="KW-1185">Reference proteome</keyword>
<dbReference type="Gene3D" id="1.20.1280.290">
    <property type="match status" value="1"/>
</dbReference>
<keyword evidence="2 5" id="KW-0812">Transmembrane</keyword>
<evidence type="ECO:0000256" key="5">
    <source>
        <dbReference type="SAM" id="Phobius"/>
    </source>
</evidence>
<feature type="transmembrane region" description="Helical" evidence="5">
    <location>
        <begin position="59"/>
        <end position="80"/>
    </location>
</feature>
<accession>A0A940NN16</accession>
<evidence type="ECO:0000256" key="4">
    <source>
        <dbReference type="ARBA" id="ARBA00023136"/>
    </source>
</evidence>
<evidence type="ECO:0000256" key="2">
    <source>
        <dbReference type="ARBA" id="ARBA00022692"/>
    </source>
</evidence>
<dbReference type="InterPro" id="IPR047662">
    <property type="entry name" value="SemiSWEET"/>
</dbReference>